<gene>
    <name evidence="1" type="ORF">CEW89_15060</name>
</gene>
<reference evidence="1 2" key="1">
    <citation type="submission" date="2017-06" db="EMBL/GenBank/DDBJ databases">
        <title>Celeribacter sp. TSPH2 complete genome sequence.</title>
        <authorList>
            <person name="Woo J.-H."/>
            <person name="Kim H.-S."/>
        </authorList>
    </citation>
    <scope>NUCLEOTIDE SEQUENCE [LARGE SCALE GENOMIC DNA]</scope>
    <source>
        <strain evidence="1 2">TSPH2</strain>
    </source>
</reference>
<accession>A0A291GF07</accession>
<dbReference type="KEGG" id="ceh:CEW89_15060"/>
<proteinExistence type="predicted"/>
<organism evidence="1 2">
    <name type="scientific">Celeribacter ethanolicus</name>
    <dbReference type="NCBI Taxonomy" id="1758178"/>
    <lineage>
        <taxon>Bacteria</taxon>
        <taxon>Pseudomonadati</taxon>
        <taxon>Pseudomonadota</taxon>
        <taxon>Alphaproteobacteria</taxon>
        <taxon>Rhodobacterales</taxon>
        <taxon>Roseobacteraceae</taxon>
        <taxon>Celeribacter</taxon>
    </lineage>
</organism>
<protein>
    <submittedName>
        <fullName evidence="1">Uncharacterized protein</fullName>
    </submittedName>
</protein>
<evidence type="ECO:0000313" key="1">
    <source>
        <dbReference type="EMBL" id="ATG48767.1"/>
    </source>
</evidence>
<dbReference type="Proteomes" id="UP000217935">
    <property type="component" value="Chromosome"/>
</dbReference>
<keyword evidence="2" id="KW-1185">Reference proteome</keyword>
<name>A0A291GF07_9RHOB</name>
<dbReference type="AlphaFoldDB" id="A0A291GF07"/>
<evidence type="ECO:0000313" key="2">
    <source>
        <dbReference type="Proteomes" id="UP000217935"/>
    </source>
</evidence>
<dbReference type="EMBL" id="CP022196">
    <property type="protein sequence ID" value="ATG48767.1"/>
    <property type="molecule type" value="Genomic_DNA"/>
</dbReference>
<sequence>MQHLFVNEVCMFLNIDDQDTYQKVQNSSSTPSLPDDFLYGPESICKLKDRALRNFFVHFDERFEKSVVNAPSHASRSSSQICLYDARYSKPHELNIGFNEDFSQFIGLGEVFPIREIFRATLSAGERAKTLMDHQQEIDLIIYSEAKVLHKKLSKIHS</sequence>